<accession>A0A3N0Z410</accession>
<evidence type="ECO:0000313" key="2">
    <source>
        <dbReference type="EMBL" id="ROL53227.1"/>
    </source>
</evidence>
<reference evidence="2 3" key="1">
    <citation type="submission" date="2018-10" db="EMBL/GenBank/DDBJ databases">
        <title>Genome assembly for a Yunnan-Guizhou Plateau 3E fish, Anabarilius grahami (Regan), and its evolutionary and genetic applications.</title>
        <authorList>
            <person name="Jiang W."/>
        </authorList>
    </citation>
    <scope>NUCLEOTIDE SEQUENCE [LARGE SCALE GENOMIC DNA]</scope>
    <source>
        <strain evidence="2">AG-KIZ</strain>
        <tissue evidence="2">Muscle</tissue>
    </source>
</reference>
<dbReference type="Proteomes" id="UP000281406">
    <property type="component" value="Unassembled WGS sequence"/>
</dbReference>
<sequence length="130" mass="14545">MWSSPQRTVQTNRDRTREEIMFMDAIVNVTVVRSRAGASVVGAERGRWSDCATHASRAAGLLLCHSHRRHFRYSSHEYEMLTPTFTSILPTTTRMVPVHTSGGSATPLPSASGRKRKVCNPQDVSYAKER</sequence>
<dbReference type="AlphaFoldDB" id="A0A3N0Z410"/>
<proteinExistence type="predicted"/>
<keyword evidence="3" id="KW-1185">Reference proteome</keyword>
<comment type="caution">
    <text evidence="2">The sequence shown here is derived from an EMBL/GenBank/DDBJ whole genome shotgun (WGS) entry which is preliminary data.</text>
</comment>
<name>A0A3N0Z410_ANAGA</name>
<dbReference type="EMBL" id="RJVU01011782">
    <property type="protein sequence ID" value="ROL53227.1"/>
    <property type="molecule type" value="Genomic_DNA"/>
</dbReference>
<evidence type="ECO:0000256" key="1">
    <source>
        <dbReference type="SAM" id="MobiDB-lite"/>
    </source>
</evidence>
<feature type="region of interest" description="Disordered" evidence="1">
    <location>
        <begin position="97"/>
        <end position="130"/>
    </location>
</feature>
<organism evidence="2 3">
    <name type="scientific">Anabarilius grahami</name>
    <name type="common">Kanglang fish</name>
    <name type="synonym">Barilius grahami</name>
    <dbReference type="NCBI Taxonomy" id="495550"/>
    <lineage>
        <taxon>Eukaryota</taxon>
        <taxon>Metazoa</taxon>
        <taxon>Chordata</taxon>
        <taxon>Craniata</taxon>
        <taxon>Vertebrata</taxon>
        <taxon>Euteleostomi</taxon>
        <taxon>Actinopterygii</taxon>
        <taxon>Neopterygii</taxon>
        <taxon>Teleostei</taxon>
        <taxon>Ostariophysi</taxon>
        <taxon>Cypriniformes</taxon>
        <taxon>Xenocyprididae</taxon>
        <taxon>Xenocypridinae</taxon>
        <taxon>Xenocypridinae incertae sedis</taxon>
        <taxon>Anabarilius</taxon>
    </lineage>
</organism>
<gene>
    <name evidence="2" type="ORF">DPX16_20866</name>
</gene>
<protein>
    <submittedName>
        <fullName evidence="2">Uncharacterized protein</fullName>
    </submittedName>
</protein>
<evidence type="ECO:0000313" key="3">
    <source>
        <dbReference type="Proteomes" id="UP000281406"/>
    </source>
</evidence>